<dbReference type="Proteomes" id="UP000095283">
    <property type="component" value="Unplaced"/>
</dbReference>
<proteinExistence type="predicted"/>
<dbReference type="WBParaSite" id="Hba_09863">
    <property type="protein sequence ID" value="Hba_09863"/>
    <property type="gene ID" value="Hba_09863"/>
</dbReference>
<evidence type="ECO:0000313" key="1">
    <source>
        <dbReference type="Proteomes" id="UP000095283"/>
    </source>
</evidence>
<dbReference type="AlphaFoldDB" id="A0A1I7WXB0"/>
<organism evidence="1 2">
    <name type="scientific">Heterorhabditis bacteriophora</name>
    <name type="common">Entomopathogenic nematode worm</name>
    <dbReference type="NCBI Taxonomy" id="37862"/>
    <lineage>
        <taxon>Eukaryota</taxon>
        <taxon>Metazoa</taxon>
        <taxon>Ecdysozoa</taxon>
        <taxon>Nematoda</taxon>
        <taxon>Chromadorea</taxon>
        <taxon>Rhabditida</taxon>
        <taxon>Rhabditina</taxon>
        <taxon>Rhabditomorpha</taxon>
        <taxon>Strongyloidea</taxon>
        <taxon>Heterorhabditidae</taxon>
        <taxon>Heterorhabditis</taxon>
    </lineage>
</organism>
<keyword evidence="1" id="KW-1185">Reference proteome</keyword>
<name>A0A1I7WXB0_HETBA</name>
<protein>
    <submittedName>
        <fullName evidence="2">NR LBD domain-containing protein</fullName>
    </submittedName>
</protein>
<reference evidence="2" key="1">
    <citation type="submission" date="2016-11" db="UniProtKB">
        <authorList>
            <consortium name="WormBaseParasite"/>
        </authorList>
    </citation>
    <scope>IDENTIFICATION</scope>
</reference>
<evidence type="ECO:0000313" key="2">
    <source>
        <dbReference type="WBParaSite" id="Hba_09863"/>
    </source>
</evidence>
<sequence length="77" mass="8796">MSEIRQRINVIVMAWREVLGDEDASRKECLIQDLTLIICSDNNCTLGNEITSSTNSSHSFGHDSKHLRLMKFLDRTT</sequence>
<accession>A0A1I7WXB0</accession>